<dbReference type="Gene3D" id="2.60.120.260">
    <property type="entry name" value="Galactose-binding domain-like"/>
    <property type="match status" value="1"/>
</dbReference>
<dbReference type="Pfam" id="PF04862">
    <property type="entry name" value="DUF642"/>
    <property type="match status" value="1"/>
</dbReference>
<feature type="signal peptide" evidence="1">
    <location>
        <begin position="1"/>
        <end position="27"/>
    </location>
</feature>
<keyword evidence="1" id="KW-0732">Signal</keyword>
<evidence type="ECO:0000313" key="3">
    <source>
        <dbReference type="EMBL" id="TMQ51702.1"/>
    </source>
</evidence>
<feature type="chain" id="PRO_5022037959" evidence="1">
    <location>
        <begin position="28"/>
        <end position="172"/>
    </location>
</feature>
<dbReference type="Proteomes" id="UP000317716">
    <property type="component" value="Unassembled WGS sequence"/>
</dbReference>
<dbReference type="InterPro" id="IPR006946">
    <property type="entry name" value="DGR2-like_dom"/>
</dbReference>
<evidence type="ECO:0000256" key="1">
    <source>
        <dbReference type="SAM" id="SignalP"/>
    </source>
</evidence>
<evidence type="ECO:0000259" key="2">
    <source>
        <dbReference type="Pfam" id="PF04862"/>
    </source>
</evidence>
<name>A0A538SK21_UNCEI</name>
<comment type="caution">
    <text evidence="3">The sequence shown here is derived from an EMBL/GenBank/DDBJ whole genome shotgun (WGS) entry which is preliminary data.</text>
</comment>
<organism evidence="3 4">
    <name type="scientific">Eiseniibacteriota bacterium</name>
    <dbReference type="NCBI Taxonomy" id="2212470"/>
    <lineage>
        <taxon>Bacteria</taxon>
        <taxon>Candidatus Eiseniibacteriota</taxon>
    </lineage>
</organism>
<sequence length="172" mass="18333">MVIQPDRRLAAAASIAFAAALSASAHANMLTNPSFETGPPVPSGEMQLAVGETAIDGWIVTRAPIELMTDAYWEPAQGTRSLALNATSAPGGIGQTIPTYAGVAYRVDFQLSGEPFTTPAVKWLRLSAAGQHADFSFDSSNNWHWAMGWTPHTWSFTAIASSTTIEFSSLMN</sequence>
<accession>A0A538SK21</accession>
<protein>
    <submittedName>
        <fullName evidence="3">DUF642 domain-containing protein</fullName>
    </submittedName>
</protein>
<reference evidence="3 4" key="1">
    <citation type="journal article" date="2019" name="Nat. Microbiol.">
        <title>Mediterranean grassland soil C-N compound turnover is dependent on rainfall and depth, and is mediated by genomically divergent microorganisms.</title>
        <authorList>
            <person name="Diamond S."/>
            <person name="Andeer P.F."/>
            <person name="Li Z."/>
            <person name="Crits-Christoph A."/>
            <person name="Burstein D."/>
            <person name="Anantharaman K."/>
            <person name="Lane K.R."/>
            <person name="Thomas B.C."/>
            <person name="Pan C."/>
            <person name="Northen T.R."/>
            <person name="Banfield J.F."/>
        </authorList>
    </citation>
    <scope>NUCLEOTIDE SEQUENCE [LARGE SCALE GENOMIC DNA]</scope>
    <source>
        <strain evidence="3">WS_2</strain>
    </source>
</reference>
<evidence type="ECO:0000313" key="4">
    <source>
        <dbReference type="Proteomes" id="UP000317716"/>
    </source>
</evidence>
<feature type="non-terminal residue" evidence="3">
    <location>
        <position position="172"/>
    </location>
</feature>
<dbReference type="AlphaFoldDB" id="A0A538SK21"/>
<dbReference type="EMBL" id="VBOS01000359">
    <property type="protein sequence ID" value="TMQ51702.1"/>
    <property type="molecule type" value="Genomic_DNA"/>
</dbReference>
<gene>
    <name evidence="3" type="ORF">E6K72_10130</name>
</gene>
<proteinExistence type="predicted"/>
<feature type="domain" description="DUF642" evidence="2">
    <location>
        <begin position="29"/>
        <end position="169"/>
    </location>
</feature>